<gene>
    <name evidence="1" type="ORF">VZT92_024291</name>
</gene>
<dbReference type="AlphaFoldDB" id="A0AAW1E1K5"/>
<evidence type="ECO:0000313" key="2">
    <source>
        <dbReference type="Proteomes" id="UP001488805"/>
    </source>
</evidence>
<keyword evidence="2" id="KW-1185">Reference proteome</keyword>
<dbReference type="Proteomes" id="UP001488805">
    <property type="component" value="Unassembled WGS sequence"/>
</dbReference>
<name>A0AAW1E1K5_ZOAVI</name>
<comment type="caution">
    <text evidence="1">The sequence shown here is derived from an EMBL/GenBank/DDBJ whole genome shotgun (WGS) entry which is preliminary data.</text>
</comment>
<protein>
    <submittedName>
        <fullName evidence="1">Uncharacterized protein</fullName>
    </submittedName>
</protein>
<reference evidence="1 2" key="1">
    <citation type="journal article" date="2024" name="Genome Biol. Evol.">
        <title>Chromosome-level genome assembly of the viviparous eelpout Zoarces viviparus.</title>
        <authorList>
            <person name="Fuhrmann N."/>
            <person name="Brasseur M.V."/>
            <person name="Bakowski C.E."/>
            <person name="Podsiadlowski L."/>
            <person name="Prost S."/>
            <person name="Krehenwinkel H."/>
            <person name="Mayer C."/>
        </authorList>
    </citation>
    <scope>NUCLEOTIDE SEQUENCE [LARGE SCALE GENOMIC DNA]</scope>
    <source>
        <strain evidence="1">NO-MEL_2022_Ind0_liver</strain>
    </source>
</reference>
<evidence type="ECO:0000313" key="1">
    <source>
        <dbReference type="EMBL" id="KAK9516356.1"/>
    </source>
</evidence>
<sequence>MSAGNLTIWQYTTSQTVPVTAQSLSLHAATQRHTKDNNLPLIQHHPAQSQQRPLSLESSGLFDSLTGDICEPDQHMAVGLLHSRAHSRTRSGRLQGGV</sequence>
<proteinExistence type="predicted"/>
<organism evidence="1 2">
    <name type="scientific">Zoarces viviparus</name>
    <name type="common">Viviparous eelpout</name>
    <name type="synonym">Blennius viviparus</name>
    <dbReference type="NCBI Taxonomy" id="48416"/>
    <lineage>
        <taxon>Eukaryota</taxon>
        <taxon>Metazoa</taxon>
        <taxon>Chordata</taxon>
        <taxon>Craniata</taxon>
        <taxon>Vertebrata</taxon>
        <taxon>Euteleostomi</taxon>
        <taxon>Actinopterygii</taxon>
        <taxon>Neopterygii</taxon>
        <taxon>Teleostei</taxon>
        <taxon>Neoteleostei</taxon>
        <taxon>Acanthomorphata</taxon>
        <taxon>Eupercaria</taxon>
        <taxon>Perciformes</taxon>
        <taxon>Cottioidei</taxon>
        <taxon>Zoarcales</taxon>
        <taxon>Zoarcidae</taxon>
        <taxon>Zoarcinae</taxon>
        <taxon>Zoarces</taxon>
    </lineage>
</organism>
<accession>A0AAW1E1K5</accession>
<dbReference type="EMBL" id="JBCEZU010000575">
    <property type="protein sequence ID" value="KAK9516356.1"/>
    <property type="molecule type" value="Genomic_DNA"/>
</dbReference>